<dbReference type="AlphaFoldDB" id="A0A8S1MKJ7"/>
<gene>
    <name evidence="1" type="ORF">PSON_ATCC_30995.1.T0410352</name>
</gene>
<protein>
    <submittedName>
        <fullName evidence="1">Uncharacterized protein</fullName>
    </submittedName>
</protein>
<dbReference type="Proteomes" id="UP000692954">
    <property type="component" value="Unassembled WGS sequence"/>
</dbReference>
<evidence type="ECO:0000313" key="1">
    <source>
        <dbReference type="EMBL" id="CAD8081337.1"/>
    </source>
</evidence>
<accession>A0A8S1MKJ7</accession>
<comment type="caution">
    <text evidence="1">The sequence shown here is derived from an EMBL/GenBank/DDBJ whole genome shotgun (WGS) entry which is preliminary data.</text>
</comment>
<organism evidence="1 2">
    <name type="scientific">Paramecium sonneborni</name>
    <dbReference type="NCBI Taxonomy" id="65129"/>
    <lineage>
        <taxon>Eukaryota</taxon>
        <taxon>Sar</taxon>
        <taxon>Alveolata</taxon>
        <taxon>Ciliophora</taxon>
        <taxon>Intramacronucleata</taxon>
        <taxon>Oligohymenophorea</taxon>
        <taxon>Peniculida</taxon>
        <taxon>Parameciidae</taxon>
        <taxon>Paramecium</taxon>
    </lineage>
</organism>
<dbReference type="EMBL" id="CAJJDN010000041">
    <property type="protein sequence ID" value="CAD8081337.1"/>
    <property type="molecule type" value="Genomic_DNA"/>
</dbReference>
<reference evidence="1" key="1">
    <citation type="submission" date="2021-01" db="EMBL/GenBank/DDBJ databases">
        <authorList>
            <consortium name="Genoscope - CEA"/>
            <person name="William W."/>
        </authorList>
    </citation>
    <scope>NUCLEOTIDE SEQUENCE</scope>
</reference>
<name>A0A8S1MKJ7_9CILI</name>
<evidence type="ECO:0000313" key="2">
    <source>
        <dbReference type="Proteomes" id="UP000692954"/>
    </source>
</evidence>
<keyword evidence="2" id="KW-1185">Reference proteome</keyword>
<proteinExistence type="predicted"/>
<sequence>MSKGIQQENPILNNINIVYFRNIYLTSLKWEYQQLCNQNEVYQNVNYSFSLFEIDNLNKNHSFEVQGLNFQSILYSISEYHILRIKGIFQIINRIHSI</sequence>